<feature type="domain" description="Hemerythrin-like" evidence="1">
    <location>
        <begin position="3"/>
        <end position="120"/>
    </location>
</feature>
<keyword evidence="3" id="KW-1185">Reference proteome</keyword>
<proteinExistence type="predicted"/>
<organism evidence="2 3">
    <name type="scientific">Modicisalibacter tunisiensis</name>
    <dbReference type="NCBI Taxonomy" id="390637"/>
    <lineage>
        <taxon>Bacteria</taxon>
        <taxon>Pseudomonadati</taxon>
        <taxon>Pseudomonadota</taxon>
        <taxon>Gammaproteobacteria</taxon>
        <taxon>Oceanospirillales</taxon>
        <taxon>Halomonadaceae</taxon>
        <taxon>Modicisalibacter</taxon>
    </lineage>
</organism>
<reference evidence="2 3" key="1">
    <citation type="submission" date="2021-05" db="EMBL/GenBank/DDBJ databases">
        <title>Petroleum and Energy Research Collection (APPE): ex situ preservation of microbial diversity associated with the oil industry and exploitation of its biotechnological potential.</title>
        <authorList>
            <person name="Paixao C.T.M."/>
            <person name="Gomes M.B."/>
            <person name="Oliveira V.M."/>
        </authorList>
    </citation>
    <scope>NUCLEOTIDE SEQUENCE [LARGE SCALE GENOMIC DNA]</scope>
    <source>
        <strain evidence="2 3">LIT2</strain>
    </source>
</reference>
<sequence length="146" mass="16891">MTLFDALREDHRTQRTLLDLLIKTEGASDGRDELFHRLKAALQQHAAAEERALYIPMMEHDLTQEKARHSVAEHHAIDELLETLEETSYSSPGWLAHARRLQEQVIHHLDEEEQEVFQLAGRALPDDQKRRLAETYREAMTKGSAE</sequence>
<dbReference type="RefSeq" id="WP_224420801.1">
    <property type="nucleotide sequence ID" value="NZ_JAGXFD010000001.1"/>
</dbReference>
<protein>
    <submittedName>
        <fullName evidence="2">Hemerythrin domain-containing protein</fullName>
    </submittedName>
</protein>
<comment type="caution">
    <text evidence="2">The sequence shown here is derived from an EMBL/GenBank/DDBJ whole genome shotgun (WGS) entry which is preliminary data.</text>
</comment>
<accession>A0ABS7WYS6</accession>
<gene>
    <name evidence="2" type="ORF">KGQ91_08820</name>
</gene>
<dbReference type="Gene3D" id="1.20.120.520">
    <property type="entry name" value="nmb1532 protein domain like"/>
    <property type="match status" value="1"/>
</dbReference>
<evidence type="ECO:0000259" key="1">
    <source>
        <dbReference type="Pfam" id="PF01814"/>
    </source>
</evidence>
<evidence type="ECO:0000313" key="3">
    <source>
        <dbReference type="Proteomes" id="UP001319883"/>
    </source>
</evidence>
<dbReference type="PANTHER" id="PTHR35585">
    <property type="entry name" value="HHE DOMAIN PROTEIN (AFU_ORTHOLOGUE AFUA_4G00730)"/>
    <property type="match status" value="1"/>
</dbReference>
<dbReference type="Proteomes" id="UP001319883">
    <property type="component" value="Unassembled WGS sequence"/>
</dbReference>
<dbReference type="PANTHER" id="PTHR35585:SF1">
    <property type="entry name" value="HHE DOMAIN PROTEIN (AFU_ORTHOLOGUE AFUA_4G00730)"/>
    <property type="match status" value="1"/>
</dbReference>
<dbReference type="InterPro" id="IPR012312">
    <property type="entry name" value="Hemerythrin-like"/>
</dbReference>
<dbReference type="EMBL" id="JAGXFD010000001">
    <property type="protein sequence ID" value="MBZ9567781.1"/>
    <property type="molecule type" value="Genomic_DNA"/>
</dbReference>
<name>A0ABS7WYS6_9GAMM</name>
<evidence type="ECO:0000313" key="2">
    <source>
        <dbReference type="EMBL" id="MBZ9567781.1"/>
    </source>
</evidence>
<dbReference type="Pfam" id="PF01814">
    <property type="entry name" value="Hemerythrin"/>
    <property type="match status" value="1"/>
</dbReference>